<evidence type="ECO:0000256" key="2">
    <source>
        <dbReference type="ARBA" id="ARBA00022475"/>
    </source>
</evidence>
<dbReference type="OMA" id="VFGDMCD"/>
<evidence type="ECO:0000313" key="7">
    <source>
        <dbReference type="EMBL" id="OVE48661.1"/>
    </source>
</evidence>
<evidence type="ECO:0000313" key="8">
    <source>
        <dbReference type="Proteomes" id="UP000196342"/>
    </source>
</evidence>
<keyword evidence="5" id="KW-0472">Membrane</keyword>
<dbReference type="GO" id="GO:0009247">
    <property type="term" value="P:glycolipid biosynthetic process"/>
    <property type="evidence" value="ECO:0007669"/>
    <property type="project" value="UniProtKB-ARBA"/>
</dbReference>
<dbReference type="Proteomes" id="UP000196342">
    <property type="component" value="Unassembled WGS sequence"/>
</dbReference>
<dbReference type="AlphaFoldDB" id="A0A202BBC2"/>
<name>A0A202BBC2_CHRVL</name>
<dbReference type="PANTHER" id="PTHR30606">
    <property type="entry name" value="LIPID A BIOSYNTHESIS LAUROYL ACYLTRANSFERASE"/>
    <property type="match status" value="1"/>
</dbReference>
<keyword evidence="4 7" id="KW-0808">Transferase</keyword>
<accession>A0A202BBC2</accession>
<sequence length="298" mass="32598">MSKLVQLLLTFLASLPLSWLQGLGAALGRLTYLASPRFAARLRENLSSSKICQNYQLLPQQVKLASAETGKGALELAIAWCRSPEAIAAMVKQCHGWEHVEQALAQGKGIVFVTPHLGSYDIAGRYISSRLPFPLTAMYRPPKLQWLEPVMQAGRARGKGRTAPATAAGVRVLMKALKSGEATIILPDQVPGNGEGVWAPFFGRPAYTMTLVPRLAQMNKVATLFFVGERLPGGQGFVVHIEPLAEPFTGDKEADCARMNAQVENLIRRFPSQYLWSYNRYKCPAGVARPDAEQQGHA</sequence>
<comment type="caution">
    <text evidence="7">The sequence shown here is derived from an EMBL/GenBank/DDBJ whole genome shotgun (WGS) entry which is preliminary data.</text>
</comment>
<dbReference type="GO" id="GO:0016746">
    <property type="term" value="F:acyltransferase activity"/>
    <property type="evidence" value="ECO:0007669"/>
    <property type="project" value="UniProtKB-KW"/>
</dbReference>
<dbReference type="PANTHER" id="PTHR30606:SF10">
    <property type="entry name" value="PHOSPHATIDYLINOSITOL MANNOSIDE ACYLTRANSFERASE"/>
    <property type="match status" value="1"/>
</dbReference>
<keyword evidence="2" id="KW-1003">Cell membrane</keyword>
<dbReference type="NCBIfam" id="NF006487">
    <property type="entry name" value="PRK08905.1"/>
    <property type="match status" value="1"/>
</dbReference>
<proteinExistence type="predicted"/>
<dbReference type="InterPro" id="IPR004960">
    <property type="entry name" value="LipA_acyltrans"/>
</dbReference>
<dbReference type="PIRSF" id="PIRSF026649">
    <property type="entry name" value="MsbB"/>
    <property type="match status" value="1"/>
</dbReference>
<keyword evidence="8" id="KW-1185">Reference proteome</keyword>
<dbReference type="RefSeq" id="WP_011134517.1">
    <property type="nucleotide sequence ID" value="NZ_CP024028.1"/>
</dbReference>
<dbReference type="Pfam" id="PF03279">
    <property type="entry name" value="Lip_A_acyltrans"/>
    <property type="match status" value="1"/>
</dbReference>
<evidence type="ECO:0000256" key="3">
    <source>
        <dbReference type="ARBA" id="ARBA00022519"/>
    </source>
</evidence>
<keyword evidence="3" id="KW-0997">Cell inner membrane</keyword>
<comment type="subcellular location">
    <subcellularLocation>
        <location evidence="1">Cell inner membrane</location>
    </subcellularLocation>
</comment>
<organism evidence="7 8">
    <name type="scientific">Chromobacterium violaceum</name>
    <dbReference type="NCBI Taxonomy" id="536"/>
    <lineage>
        <taxon>Bacteria</taxon>
        <taxon>Pseudomonadati</taxon>
        <taxon>Pseudomonadota</taxon>
        <taxon>Betaproteobacteria</taxon>
        <taxon>Neisseriales</taxon>
        <taxon>Chromobacteriaceae</taxon>
        <taxon>Chromobacterium</taxon>
    </lineage>
</organism>
<dbReference type="GeneID" id="66366651"/>
<dbReference type="EMBL" id="NHOO01000006">
    <property type="protein sequence ID" value="OVE48661.1"/>
    <property type="molecule type" value="Genomic_DNA"/>
</dbReference>
<evidence type="ECO:0000256" key="5">
    <source>
        <dbReference type="ARBA" id="ARBA00023136"/>
    </source>
</evidence>
<evidence type="ECO:0000256" key="1">
    <source>
        <dbReference type="ARBA" id="ARBA00004533"/>
    </source>
</evidence>
<keyword evidence="6 7" id="KW-0012">Acyltransferase</keyword>
<reference evidence="7 8" key="1">
    <citation type="submission" date="2017-05" db="EMBL/GenBank/DDBJ databases">
        <title>Chromobacterium violaceum GHPS1 isolated from Hydrocarbon polluted soil in French Guiana display an awesome secondary metabolite arsenal and a battery of drug and heavy-metal-resistance and detoxification of xenobiotics proteins.</title>
        <authorList>
            <person name="Belbahri L."/>
        </authorList>
    </citation>
    <scope>NUCLEOTIDE SEQUENCE [LARGE SCALE GENOMIC DNA]</scope>
    <source>
        <strain evidence="7 8">GHPS1</strain>
    </source>
</reference>
<dbReference type="CDD" id="cd07984">
    <property type="entry name" value="LPLAT_LABLAT-like"/>
    <property type="match status" value="1"/>
</dbReference>
<protein>
    <submittedName>
        <fullName evidence="7">Lauroyl acyltransferase</fullName>
    </submittedName>
</protein>
<evidence type="ECO:0000256" key="4">
    <source>
        <dbReference type="ARBA" id="ARBA00022679"/>
    </source>
</evidence>
<dbReference type="GO" id="GO:0005886">
    <property type="term" value="C:plasma membrane"/>
    <property type="evidence" value="ECO:0007669"/>
    <property type="project" value="UniProtKB-SubCell"/>
</dbReference>
<evidence type="ECO:0000256" key="6">
    <source>
        <dbReference type="ARBA" id="ARBA00023315"/>
    </source>
</evidence>
<gene>
    <name evidence="7" type="ORF">CBW21_08870</name>
</gene>